<evidence type="ECO:0000313" key="2">
    <source>
        <dbReference type="Proteomes" id="UP000030764"/>
    </source>
</evidence>
<dbReference type="EMBL" id="KL363206">
    <property type="protein sequence ID" value="KFD54616.1"/>
    <property type="molecule type" value="Genomic_DNA"/>
</dbReference>
<gene>
    <name evidence="1" type="ORF">M513_04561</name>
</gene>
<accession>A0A085MBM0</accession>
<sequence length="195" mass="21749">MAVLSVLSNLSNIPHSVLRTGLGSRFYVRRQHRPLRICLIFLEKPGPKDAFARNASCTSSLPDSVAGTVCAAGGPYSWGHTAIDGSSACAVQLSCVMEKTENSSEITVTSGALQDNEHFNVSIVMVEDKQLMNLERNVVTNQTWVHIEGRRGRFGRFNGFGRFVRFVRFADFGRLTEDTHCKPRQENKVLKKINY</sequence>
<keyword evidence="2" id="KW-1185">Reference proteome</keyword>
<dbReference type="Proteomes" id="UP000030764">
    <property type="component" value="Unassembled WGS sequence"/>
</dbReference>
<dbReference type="AlphaFoldDB" id="A0A085MBM0"/>
<proteinExistence type="predicted"/>
<protein>
    <submittedName>
        <fullName evidence="1">Uncharacterized protein</fullName>
    </submittedName>
</protein>
<reference evidence="1 2" key="1">
    <citation type="journal article" date="2014" name="Nat. Genet.">
        <title>Genome and transcriptome of the porcine whipworm Trichuris suis.</title>
        <authorList>
            <person name="Jex A.R."/>
            <person name="Nejsum P."/>
            <person name="Schwarz E.M."/>
            <person name="Hu L."/>
            <person name="Young N.D."/>
            <person name="Hall R.S."/>
            <person name="Korhonen P.K."/>
            <person name="Liao S."/>
            <person name="Thamsborg S."/>
            <person name="Xia J."/>
            <person name="Xu P."/>
            <person name="Wang S."/>
            <person name="Scheerlinck J.P."/>
            <person name="Hofmann A."/>
            <person name="Sternberg P.W."/>
            <person name="Wang J."/>
            <person name="Gasser R.B."/>
        </authorList>
    </citation>
    <scope>NUCLEOTIDE SEQUENCE [LARGE SCALE GENOMIC DNA]</scope>
    <source>
        <strain evidence="1">DCEP-RM93M</strain>
    </source>
</reference>
<organism evidence="1 2">
    <name type="scientific">Trichuris suis</name>
    <name type="common">pig whipworm</name>
    <dbReference type="NCBI Taxonomy" id="68888"/>
    <lineage>
        <taxon>Eukaryota</taxon>
        <taxon>Metazoa</taxon>
        <taxon>Ecdysozoa</taxon>
        <taxon>Nematoda</taxon>
        <taxon>Enoplea</taxon>
        <taxon>Dorylaimia</taxon>
        <taxon>Trichinellida</taxon>
        <taxon>Trichuridae</taxon>
        <taxon>Trichuris</taxon>
    </lineage>
</organism>
<evidence type="ECO:0000313" key="1">
    <source>
        <dbReference type="EMBL" id="KFD54616.1"/>
    </source>
</evidence>
<name>A0A085MBM0_9BILA</name>